<dbReference type="Gene3D" id="2.60.120.200">
    <property type="match status" value="1"/>
</dbReference>
<reference evidence="1 2" key="1">
    <citation type="submission" date="2023-04" db="EMBL/GenBank/DDBJ databases">
        <title>Luteimonas sp. M1R5S18.</title>
        <authorList>
            <person name="Sun J.-Q."/>
        </authorList>
    </citation>
    <scope>NUCLEOTIDE SEQUENCE [LARGE SCALE GENOMIC DNA]</scope>
    <source>
        <strain evidence="1 2">M1R5S18</strain>
    </source>
</reference>
<sequence length="250" mass="25730">MSLLAHQARLMGSTSGAFREVLLSMSPLLYLPMDEAEGSVAHALAGADGTYLGSPTLGRPPILPGDAGTSIGTANNANRVRATRVLTGGGEFTCCIALRTSHTGSQMLILDQDVGAGSTPRHFLAINRSSSTTAVGVHGSVCSFGHNPPSNSNQHAYALGAGLTDGAPHLLVWGRNALGSPFVDVDGVAQTMTGNTLQGTIWGGTYWGIGQSPLYAAGLYVGDLAHFACWQRTLSPEERAELAVASGLAA</sequence>
<dbReference type="InterPro" id="IPR013320">
    <property type="entry name" value="ConA-like_dom_sf"/>
</dbReference>
<organism evidence="1 2">
    <name type="scientific">Luteimonas rhizosphaericola</name>
    <dbReference type="NCBI Taxonomy" id="3042024"/>
    <lineage>
        <taxon>Bacteria</taxon>
        <taxon>Pseudomonadati</taxon>
        <taxon>Pseudomonadota</taxon>
        <taxon>Gammaproteobacteria</taxon>
        <taxon>Lysobacterales</taxon>
        <taxon>Lysobacteraceae</taxon>
        <taxon>Luteimonas</taxon>
    </lineage>
</organism>
<evidence type="ECO:0000313" key="1">
    <source>
        <dbReference type="EMBL" id="MDH5832180.1"/>
    </source>
</evidence>
<dbReference type="Proteomes" id="UP001156831">
    <property type="component" value="Unassembled WGS sequence"/>
</dbReference>
<name>A0ABT6JNC2_9GAMM</name>
<accession>A0ABT6JNC2</accession>
<dbReference type="EMBL" id="JARXRN010000029">
    <property type="protein sequence ID" value="MDH5832180.1"/>
    <property type="molecule type" value="Genomic_DNA"/>
</dbReference>
<dbReference type="RefSeq" id="WP_280603223.1">
    <property type="nucleotide sequence ID" value="NZ_JARXRN010000029.1"/>
</dbReference>
<dbReference type="SUPFAM" id="SSF49899">
    <property type="entry name" value="Concanavalin A-like lectins/glucanases"/>
    <property type="match status" value="1"/>
</dbReference>
<evidence type="ECO:0008006" key="3">
    <source>
        <dbReference type="Google" id="ProtNLM"/>
    </source>
</evidence>
<comment type="caution">
    <text evidence="1">The sequence shown here is derived from an EMBL/GenBank/DDBJ whole genome shotgun (WGS) entry which is preliminary data.</text>
</comment>
<keyword evidence="2" id="KW-1185">Reference proteome</keyword>
<proteinExistence type="predicted"/>
<evidence type="ECO:0000313" key="2">
    <source>
        <dbReference type="Proteomes" id="UP001156831"/>
    </source>
</evidence>
<gene>
    <name evidence="1" type="ORF">QFW80_16805</name>
</gene>
<protein>
    <recommendedName>
        <fullName evidence="3">Concanavalin A-like lectin/glucanase superfamily protein</fullName>
    </recommendedName>
</protein>